<proteinExistence type="predicted"/>
<reference evidence="1" key="1">
    <citation type="journal article" date="2023" name="bioRxiv">
        <title>Improved chromosome-level genome assembly for marigold (Tagetes erecta).</title>
        <authorList>
            <person name="Jiang F."/>
            <person name="Yuan L."/>
            <person name="Wang S."/>
            <person name="Wang H."/>
            <person name="Xu D."/>
            <person name="Wang A."/>
            <person name="Fan W."/>
        </authorList>
    </citation>
    <scope>NUCLEOTIDE SEQUENCE</scope>
    <source>
        <strain evidence="1">WSJ</strain>
        <tissue evidence="1">Leaf</tissue>
    </source>
</reference>
<dbReference type="EMBL" id="JAUHHV010000004">
    <property type="protein sequence ID" value="KAK1428853.1"/>
    <property type="molecule type" value="Genomic_DNA"/>
</dbReference>
<dbReference type="AlphaFoldDB" id="A0AAD8P0H3"/>
<evidence type="ECO:0000313" key="1">
    <source>
        <dbReference type="EMBL" id="KAK1428853.1"/>
    </source>
</evidence>
<comment type="caution">
    <text evidence="1">The sequence shown here is derived from an EMBL/GenBank/DDBJ whole genome shotgun (WGS) entry which is preliminary data.</text>
</comment>
<accession>A0AAD8P0H3</accession>
<name>A0AAD8P0H3_TARER</name>
<protein>
    <submittedName>
        <fullName evidence="1">Uncharacterized protein</fullName>
    </submittedName>
</protein>
<keyword evidence="2" id="KW-1185">Reference proteome</keyword>
<dbReference type="Proteomes" id="UP001229421">
    <property type="component" value="Unassembled WGS sequence"/>
</dbReference>
<organism evidence="1 2">
    <name type="scientific">Tagetes erecta</name>
    <name type="common">African marigold</name>
    <dbReference type="NCBI Taxonomy" id="13708"/>
    <lineage>
        <taxon>Eukaryota</taxon>
        <taxon>Viridiplantae</taxon>
        <taxon>Streptophyta</taxon>
        <taxon>Embryophyta</taxon>
        <taxon>Tracheophyta</taxon>
        <taxon>Spermatophyta</taxon>
        <taxon>Magnoliopsida</taxon>
        <taxon>eudicotyledons</taxon>
        <taxon>Gunneridae</taxon>
        <taxon>Pentapetalae</taxon>
        <taxon>asterids</taxon>
        <taxon>campanulids</taxon>
        <taxon>Asterales</taxon>
        <taxon>Asteraceae</taxon>
        <taxon>Asteroideae</taxon>
        <taxon>Heliantheae alliance</taxon>
        <taxon>Tageteae</taxon>
        <taxon>Tagetes</taxon>
    </lineage>
</organism>
<gene>
    <name evidence="1" type="ORF">QVD17_17693</name>
</gene>
<sequence>MHPMLKRPLCKKHNSDKSEEFDVEMDHVPKTLLINQNEEGKFSFFFQGLDTHQLSILLPVCLYYVLVHEPEINVDHDHDEIEEDEVDMKVPRSKLTLTIYDDGTIGIEPFDGFEIIDLLAKWNHLSI</sequence>
<evidence type="ECO:0000313" key="2">
    <source>
        <dbReference type="Proteomes" id="UP001229421"/>
    </source>
</evidence>